<feature type="domain" description="5'-3' exonuclease" evidence="3">
    <location>
        <begin position="1"/>
        <end position="129"/>
    </location>
</feature>
<keyword evidence="1" id="KW-0540">Nuclease</keyword>
<protein>
    <recommendedName>
        <fullName evidence="3">5'-3' exonuclease domain-containing protein</fullName>
    </recommendedName>
</protein>
<dbReference type="GO" id="GO:0008409">
    <property type="term" value="F:5'-3' exonuclease activity"/>
    <property type="evidence" value="ECO:0007669"/>
    <property type="project" value="InterPro"/>
</dbReference>
<dbReference type="InterPro" id="IPR029060">
    <property type="entry name" value="PIN-like_dom_sf"/>
</dbReference>
<proteinExistence type="predicted"/>
<dbReference type="SUPFAM" id="SSF88723">
    <property type="entry name" value="PIN domain-like"/>
    <property type="match status" value="1"/>
</dbReference>
<dbReference type="AlphaFoldDB" id="A0A455UEQ3"/>
<dbReference type="GO" id="GO:0017108">
    <property type="term" value="F:5'-flap endonuclease activity"/>
    <property type="evidence" value="ECO:0007669"/>
    <property type="project" value="InterPro"/>
</dbReference>
<evidence type="ECO:0000313" key="5">
    <source>
        <dbReference type="Proteomes" id="UP000320231"/>
    </source>
</evidence>
<organism evidence="4 5">
    <name type="scientific">Vreelandella sulfidaeris</name>
    <dbReference type="NCBI Taxonomy" id="115553"/>
    <lineage>
        <taxon>Bacteria</taxon>
        <taxon>Pseudomonadati</taxon>
        <taxon>Pseudomonadota</taxon>
        <taxon>Gammaproteobacteria</taxon>
        <taxon>Oceanospirillales</taxon>
        <taxon>Halomonadaceae</taxon>
        <taxon>Vreelandella</taxon>
    </lineage>
</organism>
<dbReference type="PANTHER" id="PTHR42646">
    <property type="entry name" value="FLAP ENDONUCLEASE XNI"/>
    <property type="match status" value="1"/>
</dbReference>
<dbReference type="GO" id="GO:0003677">
    <property type="term" value="F:DNA binding"/>
    <property type="evidence" value="ECO:0007669"/>
    <property type="project" value="InterPro"/>
</dbReference>
<gene>
    <name evidence="4" type="ORF">HSBAA_54430</name>
</gene>
<dbReference type="Proteomes" id="UP000320231">
    <property type="component" value="Chromosome"/>
</dbReference>
<dbReference type="InterPro" id="IPR002421">
    <property type="entry name" value="5-3_exonuclease"/>
</dbReference>
<evidence type="ECO:0000259" key="3">
    <source>
        <dbReference type="SMART" id="SM00475"/>
    </source>
</evidence>
<accession>A0A455UEQ3</accession>
<dbReference type="InterPro" id="IPR038969">
    <property type="entry name" value="FEN"/>
</dbReference>
<dbReference type="Gene3D" id="3.40.50.1010">
    <property type="entry name" value="5'-nuclease"/>
    <property type="match status" value="1"/>
</dbReference>
<sequence length="130" mass="14239">MLKRLIKDYPQSPMAVVFDAPGKTFRDDMYSDYKSHRPPMPDDLRSQIAPLHACVKALGLPLLCVEGVEADDVIGTLAHHATQAGRDAVISTGDKDMAQLVNAHITLVNTMKDETLDEAGVEKKFGLPPR</sequence>
<reference evidence="4 5" key="1">
    <citation type="journal article" date="2019" name="Microbiol. Resour. Announc.">
        <title>Complete Genome Sequence of Halomonas sulfidaeris Strain Esulfide1 Isolated from a Metal Sulfide Rock at a Depth of 2,200 Meters, Obtained Using Nanopore Sequencing.</title>
        <authorList>
            <person name="Saito M."/>
            <person name="Nishigata A."/>
            <person name="Galipon J."/>
            <person name="Arakawa K."/>
        </authorList>
    </citation>
    <scope>NUCLEOTIDE SEQUENCE [LARGE SCALE GENOMIC DNA]</scope>
    <source>
        <strain evidence="4 5">ATCC BAA-803</strain>
    </source>
</reference>
<dbReference type="CDD" id="cd09859">
    <property type="entry name" value="PIN_53EXO"/>
    <property type="match status" value="1"/>
</dbReference>
<dbReference type="InterPro" id="IPR020046">
    <property type="entry name" value="5-3_exonucl_a-hlix_arch_N"/>
</dbReference>
<dbReference type="EMBL" id="AP019514">
    <property type="protein sequence ID" value="BBI64137.1"/>
    <property type="molecule type" value="Genomic_DNA"/>
</dbReference>
<dbReference type="SMART" id="SM00475">
    <property type="entry name" value="53EXOc"/>
    <property type="match status" value="1"/>
</dbReference>
<evidence type="ECO:0000256" key="1">
    <source>
        <dbReference type="ARBA" id="ARBA00022722"/>
    </source>
</evidence>
<evidence type="ECO:0000313" key="4">
    <source>
        <dbReference type="EMBL" id="BBI64137.1"/>
    </source>
</evidence>
<evidence type="ECO:0000256" key="2">
    <source>
        <dbReference type="ARBA" id="ARBA00022801"/>
    </source>
</evidence>
<keyword evidence="2" id="KW-0378">Hydrolase</keyword>
<dbReference type="Pfam" id="PF02739">
    <property type="entry name" value="5_3_exonuc_N"/>
    <property type="match status" value="1"/>
</dbReference>
<dbReference type="KEGG" id="hsr:HSBAA_54430"/>
<dbReference type="GO" id="GO:0033567">
    <property type="term" value="P:DNA replication, Okazaki fragment processing"/>
    <property type="evidence" value="ECO:0007669"/>
    <property type="project" value="InterPro"/>
</dbReference>
<name>A0A455UEQ3_9GAMM</name>
<dbReference type="PANTHER" id="PTHR42646:SF2">
    <property type="entry name" value="5'-3' EXONUCLEASE FAMILY PROTEIN"/>
    <property type="match status" value="1"/>
</dbReference>